<feature type="domain" description="OmpR/PhoB-type" evidence="5">
    <location>
        <begin position="160"/>
        <end position="277"/>
    </location>
</feature>
<dbReference type="Gene3D" id="1.10.10.10">
    <property type="entry name" value="Winged helix-like DNA-binding domain superfamily/Winged helix DNA-binding domain"/>
    <property type="match status" value="1"/>
</dbReference>
<protein>
    <recommendedName>
        <fullName evidence="7">FHA domain-containing protein</fullName>
    </recommendedName>
</protein>
<dbReference type="GO" id="GO:0000160">
    <property type="term" value="P:phosphorelay signal transduction system"/>
    <property type="evidence" value="ECO:0007669"/>
    <property type="project" value="InterPro"/>
</dbReference>
<evidence type="ECO:0000259" key="4">
    <source>
        <dbReference type="PROSITE" id="PS50006"/>
    </source>
</evidence>
<feature type="region of interest" description="Disordered" evidence="3">
    <location>
        <begin position="1"/>
        <end position="23"/>
    </location>
</feature>
<dbReference type="PROSITE" id="PS51755">
    <property type="entry name" value="OMPR_PHOB"/>
    <property type="match status" value="1"/>
</dbReference>
<dbReference type="InterPro" id="IPR016032">
    <property type="entry name" value="Sig_transdc_resp-reg_C-effctor"/>
</dbReference>
<dbReference type="InterPro" id="IPR000253">
    <property type="entry name" value="FHA_dom"/>
</dbReference>
<evidence type="ECO:0000259" key="5">
    <source>
        <dbReference type="PROSITE" id="PS51755"/>
    </source>
</evidence>
<gene>
    <name evidence="6" type="ORF">AVDCRST_MAG77-2273</name>
</gene>
<sequence length="277" mass="29726">MTGQSPGDSESPESPGAATTGTPDLLVVKEGSGLERVLPIGLDPLGIGRDGQSAVCLNSPYVSRHHARIERRAGGVWLVDLGSRNGVAVNGKRVVGDVALRPGDVIAITDVRIQCLTDGKPGEDTQVFEWHGNLDHGAQEPASLAAEDGTLHDSGSAMAPPAATPGPDDALRVDPPIHKVWIGGREPERRLSAQEFALVVYLWEHKDRVCTREELGDAIWGHGRWEPNMLHRLVHRLKEKIEPAASQTAASPAKGAGDRIASRYVQSIPWVGYRLTP</sequence>
<dbReference type="InterPro" id="IPR036388">
    <property type="entry name" value="WH-like_DNA-bd_sf"/>
</dbReference>
<dbReference type="AlphaFoldDB" id="A0A6J4IK45"/>
<evidence type="ECO:0000256" key="1">
    <source>
        <dbReference type="ARBA" id="ARBA00023125"/>
    </source>
</evidence>
<dbReference type="GO" id="GO:0003677">
    <property type="term" value="F:DNA binding"/>
    <property type="evidence" value="ECO:0007669"/>
    <property type="project" value="UniProtKB-UniRule"/>
</dbReference>
<dbReference type="Pfam" id="PF00498">
    <property type="entry name" value="FHA"/>
    <property type="match status" value="1"/>
</dbReference>
<dbReference type="SMART" id="SM00862">
    <property type="entry name" value="Trans_reg_C"/>
    <property type="match status" value="1"/>
</dbReference>
<proteinExistence type="predicted"/>
<dbReference type="GO" id="GO:0006355">
    <property type="term" value="P:regulation of DNA-templated transcription"/>
    <property type="evidence" value="ECO:0007669"/>
    <property type="project" value="InterPro"/>
</dbReference>
<dbReference type="Pfam" id="PF00486">
    <property type="entry name" value="Trans_reg_C"/>
    <property type="match status" value="1"/>
</dbReference>
<dbReference type="CDD" id="cd00383">
    <property type="entry name" value="trans_reg_C"/>
    <property type="match status" value="1"/>
</dbReference>
<dbReference type="Gene3D" id="2.60.200.20">
    <property type="match status" value="1"/>
</dbReference>
<name>A0A6J4IK45_9CHLR</name>
<dbReference type="CDD" id="cd00060">
    <property type="entry name" value="FHA"/>
    <property type="match status" value="1"/>
</dbReference>
<evidence type="ECO:0008006" key="7">
    <source>
        <dbReference type="Google" id="ProtNLM"/>
    </source>
</evidence>
<dbReference type="PROSITE" id="PS50006">
    <property type="entry name" value="FHA_DOMAIN"/>
    <property type="match status" value="1"/>
</dbReference>
<feature type="DNA-binding region" description="OmpR/PhoB-type" evidence="2">
    <location>
        <begin position="160"/>
        <end position="277"/>
    </location>
</feature>
<feature type="region of interest" description="Disordered" evidence="3">
    <location>
        <begin position="149"/>
        <end position="171"/>
    </location>
</feature>
<dbReference type="SMART" id="SM00240">
    <property type="entry name" value="FHA"/>
    <property type="match status" value="1"/>
</dbReference>
<evidence type="ECO:0000256" key="2">
    <source>
        <dbReference type="PROSITE-ProRule" id="PRU01091"/>
    </source>
</evidence>
<dbReference type="SUPFAM" id="SSF49879">
    <property type="entry name" value="SMAD/FHA domain"/>
    <property type="match status" value="1"/>
</dbReference>
<dbReference type="InterPro" id="IPR050923">
    <property type="entry name" value="Cell_Proc_Reg/RNA_Proc"/>
</dbReference>
<dbReference type="SUPFAM" id="SSF46894">
    <property type="entry name" value="C-terminal effector domain of the bipartite response regulators"/>
    <property type="match status" value="1"/>
</dbReference>
<accession>A0A6J4IK45</accession>
<dbReference type="PANTHER" id="PTHR23308">
    <property type="entry name" value="NUCLEAR INHIBITOR OF PROTEIN PHOSPHATASE-1"/>
    <property type="match status" value="1"/>
</dbReference>
<dbReference type="EMBL" id="CADCTC010000131">
    <property type="protein sequence ID" value="CAA9252629.1"/>
    <property type="molecule type" value="Genomic_DNA"/>
</dbReference>
<reference evidence="6" key="1">
    <citation type="submission" date="2020-02" db="EMBL/GenBank/DDBJ databases">
        <authorList>
            <person name="Meier V. D."/>
        </authorList>
    </citation>
    <scope>NUCLEOTIDE SEQUENCE</scope>
    <source>
        <strain evidence="6">AVDCRST_MAG77</strain>
    </source>
</reference>
<feature type="compositionally biased region" description="Low complexity" evidence="3">
    <location>
        <begin position="1"/>
        <end position="16"/>
    </location>
</feature>
<feature type="domain" description="FHA" evidence="4">
    <location>
        <begin position="45"/>
        <end position="94"/>
    </location>
</feature>
<organism evidence="6">
    <name type="scientific">uncultured Chloroflexota bacterium</name>
    <dbReference type="NCBI Taxonomy" id="166587"/>
    <lineage>
        <taxon>Bacteria</taxon>
        <taxon>Bacillati</taxon>
        <taxon>Chloroflexota</taxon>
        <taxon>environmental samples</taxon>
    </lineage>
</organism>
<evidence type="ECO:0000256" key="3">
    <source>
        <dbReference type="SAM" id="MobiDB-lite"/>
    </source>
</evidence>
<keyword evidence="1 2" id="KW-0238">DNA-binding</keyword>
<dbReference type="InterPro" id="IPR008984">
    <property type="entry name" value="SMAD_FHA_dom_sf"/>
</dbReference>
<dbReference type="InterPro" id="IPR001867">
    <property type="entry name" value="OmpR/PhoB-type_DNA-bd"/>
</dbReference>
<evidence type="ECO:0000313" key="6">
    <source>
        <dbReference type="EMBL" id="CAA9252629.1"/>
    </source>
</evidence>
<feature type="compositionally biased region" description="Low complexity" evidence="3">
    <location>
        <begin position="154"/>
        <end position="168"/>
    </location>
</feature>